<proteinExistence type="predicted"/>
<comment type="caution">
    <text evidence="1">The sequence shown here is derived from an EMBL/GenBank/DDBJ whole genome shotgun (WGS) entry which is preliminary data.</text>
</comment>
<dbReference type="Pfam" id="PF07722">
    <property type="entry name" value="Peptidase_C26"/>
    <property type="match status" value="1"/>
</dbReference>
<dbReference type="InterPro" id="IPR044668">
    <property type="entry name" value="PuuD-like"/>
</dbReference>
<dbReference type="RefSeq" id="WP_149689915.1">
    <property type="nucleotide sequence ID" value="NZ_SDPQ02000003.1"/>
</dbReference>
<dbReference type="InterPro" id="IPR011697">
    <property type="entry name" value="Peptidase_C26"/>
</dbReference>
<dbReference type="GO" id="GO:0033969">
    <property type="term" value="F:gamma-glutamyl-gamma-aminobutyrate hydrolase activity"/>
    <property type="evidence" value="ECO:0007669"/>
    <property type="project" value="TreeGrafter"/>
</dbReference>
<dbReference type="EMBL" id="SDPQ02000003">
    <property type="protein sequence ID" value="KAA1395248.1"/>
    <property type="molecule type" value="Genomic_DNA"/>
</dbReference>
<evidence type="ECO:0000313" key="2">
    <source>
        <dbReference type="Proteomes" id="UP000380867"/>
    </source>
</evidence>
<keyword evidence="1" id="KW-0378">Hydrolase</keyword>
<dbReference type="GO" id="GO:0005829">
    <property type="term" value="C:cytosol"/>
    <property type="evidence" value="ECO:0007669"/>
    <property type="project" value="TreeGrafter"/>
</dbReference>
<sequence length="237" mass="25322">MRPLIGVTTYREQARWGIWHEQADVLHAVYSRSIEAAGGVAVLLPPGDPEGASSVAARIDGLIIAGGADVDPSRYDAEPHERTVGWREDRDDWELAMLDAAAAARLPVLGICRGMQVMAVHGGGTLDQHVPEIAGHEDHSPGGDEFGVIDVDVVPGTLLGRAVGDKGSVHCHHHQAVREHPGFVASAHAADGVLEAMEDPSRPFWLAVQWHPERIEDAGLFRALVEAARRPASPAPS</sequence>
<gene>
    <name evidence="1" type="ORF">ESP70_013850</name>
</gene>
<dbReference type="SUPFAM" id="SSF52317">
    <property type="entry name" value="Class I glutamine amidotransferase-like"/>
    <property type="match status" value="1"/>
</dbReference>
<dbReference type="PANTHER" id="PTHR43235:SF1">
    <property type="entry name" value="GLUTAMINE AMIDOTRANSFERASE PB2B2.05-RELATED"/>
    <property type="match status" value="1"/>
</dbReference>
<dbReference type="InterPro" id="IPR029062">
    <property type="entry name" value="Class_I_gatase-like"/>
</dbReference>
<dbReference type="GO" id="GO:0006598">
    <property type="term" value="P:polyamine catabolic process"/>
    <property type="evidence" value="ECO:0007669"/>
    <property type="project" value="TreeGrafter"/>
</dbReference>
<accession>A0A5M4FA57</accession>
<dbReference type="Gene3D" id="3.40.50.880">
    <property type="match status" value="1"/>
</dbReference>
<dbReference type="PANTHER" id="PTHR43235">
    <property type="entry name" value="GLUTAMINE AMIDOTRANSFERASE PB2B2.05-RELATED"/>
    <property type="match status" value="1"/>
</dbReference>
<name>A0A5M4FA57_9ACTN</name>
<keyword evidence="2" id="KW-1185">Reference proteome</keyword>
<dbReference type="AlphaFoldDB" id="A0A5M4FA57"/>
<reference evidence="1" key="1">
    <citation type="submission" date="2019-09" db="EMBL/GenBank/DDBJ databases">
        <authorList>
            <person name="Li J."/>
        </authorList>
    </citation>
    <scope>NUCLEOTIDE SEQUENCE [LARGE SCALE GENOMIC DNA]</scope>
    <source>
        <strain evidence="1">JCM 14732</strain>
    </source>
</reference>
<evidence type="ECO:0000313" key="1">
    <source>
        <dbReference type="EMBL" id="KAA1395248.1"/>
    </source>
</evidence>
<protein>
    <submittedName>
        <fullName evidence="1">Gamma-glutamyl-gamma-aminobutyrate hydrolase family protein</fullName>
    </submittedName>
</protein>
<dbReference type="PROSITE" id="PS51273">
    <property type="entry name" value="GATASE_TYPE_1"/>
    <property type="match status" value="1"/>
</dbReference>
<dbReference type="OrthoDB" id="9813383at2"/>
<organism evidence="1 2">
    <name type="scientific">Aeromicrobium ginsengisoli</name>
    <dbReference type="NCBI Taxonomy" id="363867"/>
    <lineage>
        <taxon>Bacteria</taxon>
        <taxon>Bacillati</taxon>
        <taxon>Actinomycetota</taxon>
        <taxon>Actinomycetes</taxon>
        <taxon>Propionibacteriales</taxon>
        <taxon>Nocardioidaceae</taxon>
        <taxon>Aeromicrobium</taxon>
    </lineage>
</organism>
<dbReference type="Proteomes" id="UP000380867">
    <property type="component" value="Unassembled WGS sequence"/>
</dbReference>
<dbReference type="CDD" id="cd01745">
    <property type="entry name" value="GATase1_2"/>
    <property type="match status" value="1"/>
</dbReference>